<evidence type="ECO:0000313" key="2">
    <source>
        <dbReference type="EMBL" id="KAA0184697.1"/>
    </source>
</evidence>
<dbReference type="AlphaFoldDB" id="A0A8E0VFB9"/>
<dbReference type="EMBL" id="LUCM01010964">
    <property type="protein sequence ID" value="KAA0184697.1"/>
    <property type="molecule type" value="Genomic_DNA"/>
</dbReference>
<feature type="region of interest" description="Disordered" evidence="1">
    <location>
        <begin position="40"/>
        <end position="73"/>
    </location>
</feature>
<gene>
    <name evidence="2" type="ORF">FBUS_03086</name>
</gene>
<feature type="compositionally biased region" description="Polar residues" evidence="1">
    <location>
        <begin position="57"/>
        <end position="72"/>
    </location>
</feature>
<feature type="compositionally biased region" description="Polar residues" evidence="1">
    <location>
        <begin position="109"/>
        <end position="128"/>
    </location>
</feature>
<dbReference type="OrthoDB" id="10523169at2759"/>
<feature type="region of interest" description="Disordered" evidence="1">
    <location>
        <begin position="103"/>
        <end position="130"/>
    </location>
</feature>
<organism evidence="2 3">
    <name type="scientific">Fasciolopsis buskii</name>
    <dbReference type="NCBI Taxonomy" id="27845"/>
    <lineage>
        <taxon>Eukaryota</taxon>
        <taxon>Metazoa</taxon>
        <taxon>Spiralia</taxon>
        <taxon>Lophotrochozoa</taxon>
        <taxon>Platyhelminthes</taxon>
        <taxon>Trematoda</taxon>
        <taxon>Digenea</taxon>
        <taxon>Plagiorchiida</taxon>
        <taxon>Echinostomata</taxon>
        <taxon>Echinostomatoidea</taxon>
        <taxon>Fasciolidae</taxon>
        <taxon>Fasciolopsis</taxon>
    </lineage>
</organism>
<accession>A0A8E0VFB9</accession>
<evidence type="ECO:0000256" key="1">
    <source>
        <dbReference type="SAM" id="MobiDB-lite"/>
    </source>
</evidence>
<feature type="compositionally biased region" description="Basic residues" evidence="1">
    <location>
        <begin position="281"/>
        <end position="294"/>
    </location>
</feature>
<sequence length="394" mass="44643">RAEERARREAETTAEEERKKRAELALEAYNAWLLKKTRELDSKKLGSERNAPASHKVPSSTAPAQQGDSANIPSEKLIKADYFEYDLSEKSHGIRLKTEISENVDTDARSSQVRQLTQKQTQASSVQSAPLIKLPEGSVEPLSSSTAPFKDNQVCSTVNQDLLESELIAQHAPPICISCFLKDPPNSELIQLNEFGEKPQAEEKHTSWLKMDHTEWMKQTLYEAELVRKARDRACQRLALEKRDQNFSGSWRELIREKYAELEKPLRFKHDNQQANSSKRSGSKKMIGHSKRSHTSLSESDVVSTTSLSSGANKLVARRRRHFSLKLPDQDSLALAHHRPHTALECIDYQCHTPLEQDIFLTNVVKETVVKLCDKARKETTSKWAHSGSAFTFI</sequence>
<feature type="non-terminal residue" evidence="2">
    <location>
        <position position="1"/>
    </location>
</feature>
<protein>
    <submittedName>
        <fullName evidence="2">Uncharacterized protein</fullName>
    </submittedName>
</protein>
<comment type="caution">
    <text evidence="2">The sequence shown here is derived from an EMBL/GenBank/DDBJ whole genome shotgun (WGS) entry which is preliminary data.</text>
</comment>
<feature type="region of interest" description="Disordered" evidence="1">
    <location>
        <begin position="266"/>
        <end position="302"/>
    </location>
</feature>
<dbReference type="Proteomes" id="UP000728185">
    <property type="component" value="Unassembled WGS sequence"/>
</dbReference>
<keyword evidence="3" id="KW-1185">Reference proteome</keyword>
<reference evidence="2" key="1">
    <citation type="submission" date="2019-05" db="EMBL/GenBank/DDBJ databases">
        <title>Annotation for the trematode Fasciolopsis buski.</title>
        <authorList>
            <person name="Choi Y.-J."/>
        </authorList>
    </citation>
    <scope>NUCLEOTIDE SEQUENCE</scope>
    <source>
        <strain evidence="2">HT</strain>
        <tissue evidence="2">Whole worm</tissue>
    </source>
</reference>
<evidence type="ECO:0000313" key="3">
    <source>
        <dbReference type="Proteomes" id="UP000728185"/>
    </source>
</evidence>
<proteinExistence type="predicted"/>
<name>A0A8E0VFB9_9TREM</name>